<reference evidence="2 3" key="1">
    <citation type="submission" date="2016-04" db="EMBL/GenBank/DDBJ databases">
        <title>Complete Genome Sequence of Halotalea alkalilenta IHB B 13600.</title>
        <authorList>
            <person name="Swarnkar M.K."/>
            <person name="Sharma A."/>
            <person name="Kaushal K."/>
            <person name="Soni R."/>
            <person name="Rana S."/>
            <person name="Singh A.K."/>
            <person name="Gulati A."/>
        </authorList>
    </citation>
    <scope>NUCLEOTIDE SEQUENCE [LARGE SCALE GENOMIC DNA]</scope>
    <source>
        <strain evidence="2 3">IHB B 13600</strain>
    </source>
</reference>
<feature type="region of interest" description="Disordered" evidence="1">
    <location>
        <begin position="289"/>
        <end position="349"/>
    </location>
</feature>
<gene>
    <name evidence="2" type="ORF">A5892_08050</name>
</gene>
<accession>A0A172YEA3</accession>
<name>A0A172YEA3_9GAMM</name>
<protein>
    <submittedName>
        <fullName evidence="2">Uncharacterized protein</fullName>
    </submittedName>
</protein>
<dbReference type="RefSeq" id="WP_064122372.1">
    <property type="nucleotide sequence ID" value="NZ_CP015243.1"/>
</dbReference>
<evidence type="ECO:0000313" key="3">
    <source>
        <dbReference type="Proteomes" id="UP000077875"/>
    </source>
</evidence>
<dbReference type="AlphaFoldDB" id="A0A172YEA3"/>
<keyword evidence="3" id="KW-1185">Reference proteome</keyword>
<evidence type="ECO:0000256" key="1">
    <source>
        <dbReference type="SAM" id="MobiDB-lite"/>
    </source>
</evidence>
<organism evidence="2 3">
    <name type="scientific">Halotalea alkalilenta</name>
    <dbReference type="NCBI Taxonomy" id="376489"/>
    <lineage>
        <taxon>Bacteria</taxon>
        <taxon>Pseudomonadati</taxon>
        <taxon>Pseudomonadota</taxon>
        <taxon>Gammaproteobacteria</taxon>
        <taxon>Oceanospirillales</taxon>
        <taxon>Halomonadaceae</taxon>
        <taxon>Halotalea</taxon>
    </lineage>
</organism>
<feature type="compositionally biased region" description="Basic and acidic residues" evidence="1">
    <location>
        <begin position="303"/>
        <end position="315"/>
    </location>
</feature>
<dbReference type="EMBL" id="CP015243">
    <property type="protein sequence ID" value="ANF57422.1"/>
    <property type="molecule type" value="Genomic_DNA"/>
</dbReference>
<dbReference type="Proteomes" id="UP000077875">
    <property type="component" value="Chromosome"/>
</dbReference>
<dbReference type="KEGG" id="haa:A5892_08050"/>
<sequence length="349" mass="39100">MSMQSLPRSSADVAADGLLGPGADPLFRDLVSSSMRWQAGLAHLEHRIRSLSQRWVSGPMERLLLRHWRDRGRWTPAIERMGLPRRAMQAALGEAALTLYVDPRKLIRIVKHAPREQEPRPSSKVFIWDGNWDLGREDLREGSRYRFISDLELHRDELRESESYRRLYADLAQGEPRRFRQLGICLDSEERIEGYLRVYLAFLDGMAAGGFDASRGKDRLGVAVSREGKLLKINRGLHRLAMAQSIGLPLVPVFVQSVHRQWWQQVVGQRHGEQALAALRSALQSCVPEEAPGPLDRGPSGAFDDRLLPSSRSEEALIAPPPVPDGKVAEKCPGGNRTGAARSEECSLL</sequence>
<proteinExistence type="predicted"/>
<evidence type="ECO:0000313" key="2">
    <source>
        <dbReference type="EMBL" id="ANF57422.1"/>
    </source>
</evidence>